<dbReference type="Proteomes" id="UP001595868">
    <property type="component" value="Unassembled WGS sequence"/>
</dbReference>
<proteinExistence type="predicted"/>
<evidence type="ECO:0000313" key="1">
    <source>
        <dbReference type="EMBL" id="MFC4110820.1"/>
    </source>
</evidence>
<gene>
    <name evidence="1" type="ORF">ACFOX0_33530</name>
</gene>
<dbReference type="RefSeq" id="WP_377553610.1">
    <property type="nucleotide sequence ID" value="NZ_JBHSBN010000065.1"/>
</dbReference>
<organism evidence="1 2">
    <name type="scientific">Micromonospora zhanjiangensis</name>
    <dbReference type="NCBI Taxonomy" id="1522057"/>
    <lineage>
        <taxon>Bacteria</taxon>
        <taxon>Bacillati</taxon>
        <taxon>Actinomycetota</taxon>
        <taxon>Actinomycetes</taxon>
        <taxon>Micromonosporales</taxon>
        <taxon>Micromonosporaceae</taxon>
        <taxon>Micromonospora</taxon>
    </lineage>
</organism>
<name>A0ABV8KXB6_9ACTN</name>
<reference evidence="2" key="1">
    <citation type="journal article" date="2019" name="Int. J. Syst. Evol. Microbiol.">
        <title>The Global Catalogue of Microorganisms (GCM) 10K type strain sequencing project: providing services to taxonomists for standard genome sequencing and annotation.</title>
        <authorList>
            <consortium name="The Broad Institute Genomics Platform"/>
            <consortium name="The Broad Institute Genome Sequencing Center for Infectious Disease"/>
            <person name="Wu L."/>
            <person name="Ma J."/>
        </authorList>
    </citation>
    <scope>NUCLEOTIDE SEQUENCE [LARGE SCALE GENOMIC DNA]</scope>
    <source>
        <strain evidence="2">2902at01</strain>
    </source>
</reference>
<protein>
    <submittedName>
        <fullName evidence="1">Uncharacterized protein</fullName>
    </submittedName>
</protein>
<sequence length="202" mass="22008">MGNLKTESLKACGVALRAHNFTKRRGVFLQPGSSPAVTGWLGLNLAAWGLPAKLQINPVVGVRHVSVENALVELAGWPPPVASVSRPVGYLLPQKTFAQWDFPADGNLTAIAEDLANAVATYGQSFIDKWSDWETFATELDSSGLLVDTEKFIVMPIVLAIGGDRRRAESLIRQELDRIGDASDVYSISYREFAKKFAATDF</sequence>
<dbReference type="EMBL" id="JBHSBN010000065">
    <property type="protein sequence ID" value="MFC4110820.1"/>
    <property type="molecule type" value="Genomic_DNA"/>
</dbReference>
<comment type="caution">
    <text evidence="1">The sequence shown here is derived from an EMBL/GenBank/DDBJ whole genome shotgun (WGS) entry which is preliminary data.</text>
</comment>
<keyword evidence="2" id="KW-1185">Reference proteome</keyword>
<accession>A0ABV8KXB6</accession>
<evidence type="ECO:0000313" key="2">
    <source>
        <dbReference type="Proteomes" id="UP001595868"/>
    </source>
</evidence>